<comment type="caution">
    <text evidence="10">The sequence shown here is derived from an EMBL/GenBank/DDBJ whole genome shotgun (WGS) entry which is preliminary data.</text>
</comment>
<dbReference type="Gene3D" id="3.40.50.300">
    <property type="entry name" value="P-loop containing nucleotide triphosphate hydrolases"/>
    <property type="match status" value="1"/>
</dbReference>
<dbReference type="AlphaFoldDB" id="A0A5C8HT51"/>
<protein>
    <submittedName>
        <fullName evidence="10">ABC transporter ATP-binding protein</fullName>
    </submittedName>
</protein>
<dbReference type="InterPro" id="IPR003593">
    <property type="entry name" value="AAA+_ATPase"/>
</dbReference>
<dbReference type="PROSITE" id="PS00211">
    <property type="entry name" value="ABC_TRANSPORTER_1"/>
    <property type="match status" value="1"/>
</dbReference>
<dbReference type="Pfam" id="PF00005">
    <property type="entry name" value="ABC_tran"/>
    <property type="match status" value="1"/>
</dbReference>
<keyword evidence="7" id="KW-0472">Membrane</keyword>
<evidence type="ECO:0000256" key="8">
    <source>
        <dbReference type="SAM" id="MobiDB-lite"/>
    </source>
</evidence>
<evidence type="ECO:0000256" key="6">
    <source>
        <dbReference type="ARBA" id="ARBA00022840"/>
    </source>
</evidence>
<evidence type="ECO:0000256" key="4">
    <source>
        <dbReference type="ARBA" id="ARBA00022475"/>
    </source>
</evidence>
<comment type="similarity">
    <text evidence="2">Belongs to the ABC transporter superfamily.</text>
</comment>
<feature type="compositionally biased region" description="Polar residues" evidence="8">
    <location>
        <begin position="273"/>
        <end position="289"/>
    </location>
</feature>
<accession>A0A5C8HT51</accession>
<dbReference type="GO" id="GO:0005886">
    <property type="term" value="C:plasma membrane"/>
    <property type="evidence" value="ECO:0007669"/>
    <property type="project" value="UniProtKB-SubCell"/>
</dbReference>
<dbReference type="InterPro" id="IPR017871">
    <property type="entry name" value="ABC_transporter-like_CS"/>
</dbReference>
<dbReference type="SUPFAM" id="SSF52540">
    <property type="entry name" value="P-loop containing nucleoside triphosphate hydrolases"/>
    <property type="match status" value="1"/>
</dbReference>
<keyword evidence="5" id="KW-0547">Nucleotide-binding</keyword>
<evidence type="ECO:0000256" key="3">
    <source>
        <dbReference type="ARBA" id="ARBA00022448"/>
    </source>
</evidence>
<keyword evidence="4" id="KW-1003">Cell membrane</keyword>
<keyword evidence="11" id="KW-1185">Reference proteome</keyword>
<evidence type="ECO:0000256" key="5">
    <source>
        <dbReference type="ARBA" id="ARBA00022741"/>
    </source>
</evidence>
<keyword evidence="6 10" id="KW-0067">ATP-binding</keyword>
<dbReference type="SMART" id="SM00382">
    <property type="entry name" value="AAA"/>
    <property type="match status" value="1"/>
</dbReference>
<reference evidence="10 11" key="1">
    <citation type="submission" date="2019-08" db="EMBL/GenBank/DDBJ databases">
        <authorList>
            <person name="Dong K."/>
        </authorList>
    </citation>
    <scope>NUCLEOTIDE SEQUENCE [LARGE SCALE GENOMIC DNA]</scope>
    <source>
        <strain evidence="10 11">M4-8</strain>
    </source>
</reference>
<dbReference type="PANTHER" id="PTHR43297">
    <property type="entry name" value="OLIGOPEPTIDE TRANSPORT ATP-BINDING PROTEIN APPD"/>
    <property type="match status" value="1"/>
</dbReference>
<evidence type="ECO:0000313" key="10">
    <source>
        <dbReference type="EMBL" id="TXK06452.1"/>
    </source>
</evidence>
<sequence length="298" mass="32073">MTEKVDTTAPLLSVTDLSISVPQSRKQSVEVTHGVSFDIEKGGTVGLVGESGSGKSLTSLAIMGLLPKGATTTGSVSFRGGELLGAPNAVMRKIRGAEIAMIFQDPLSSLNPYYTVGNQISEAYRAHNKASRAEAYELTIGAMERVGIPRVKETINQYPHQFSGGMRQRIMIAMALVCRPSLVIADEPTTALDVTVQARVLDLIRELQDETGAGLLFITHDLAVVSTMARDVVVLQNGKIQEQGPTRDVFTRPQSDYTRMLLKATPRLADSRLSPTTTTSIPVPGSQSKDPWEGAKFS</sequence>
<feature type="domain" description="ABC transporter" evidence="9">
    <location>
        <begin position="12"/>
        <end position="262"/>
    </location>
</feature>
<proteinExistence type="inferred from homology"/>
<dbReference type="OrthoDB" id="8481147at2"/>
<dbReference type="FunFam" id="3.40.50.300:FF:000016">
    <property type="entry name" value="Oligopeptide ABC transporter ATP-binding component"/>
    <property type="match status" value="1"/>
</dbReference>
<gene>
    <name evidence="10" type="ORF">FVP60_05730</name>
</gene>
<dbReference type="PANTHER" id="PTHR43297:SF2">
    <property type="entry name" value="DIPEPTIDE TRANSPORT ATP-BINDING PROTEIN DPPD"/>
    <property type="match status" value="1"/>
</dbReference>
<comment type="subcellular location">
    <subcellularLocation>
        <location evidence="1">Cell membrane</location>
        <topology evidence="1">Peripheral membrane protein</topology>
    </subcellularLocation>
</comment>
<evidence type="ECO:0000256" key="2">
    <source>
        <dbReference type="ARBA" id="ARBA00005417"/>
    </source>
</evidence>
<dbReference type="InterPro" id="IPR003439">
    <property type="entry name" value="ABC_transporter-like_ATP-bd"/>
</dbReference>
<dbReference type="GO" id="GO:0005524">
    <property type="term" value="F:ATP binding"/>
    <property type="evidence" value="ECO:0007669"/>
    <property type="project" value="UniProtKB-KW"/>
</dbReference>
<dbReference type="InterPro" id="IPR050388">
    <property type="entry name" value="ABC_Ni/Peptide_Import"/>
</dbReference>
<dbReference type="RefSeq" id="WP_147825256.1">
    <property type="nucleotide sequence ID" value="NZ_BAAARG010000001.1"/>
</dbReference>
<evidence type="ECO:0000256" key="1">
    <source>
        <dbReference type="ARBA" id="ARBA00004202"/>
    </source>
</evidence>
<dbReference type="CDD" id="cd03257">
    <property type="entry name" value="ABC_NikE_OppD_transporters"/>
    <property type="match status" value="1"/>
</dbReference>
<evidence type="ECO:0000256" key="7">
    <source>
        <dbReference type="ARBA" id="ARBA00023136"/>
    </source>
</evidence>
<evidence type="ECO:0000259" key="9">
    <source>
        <dbReference type="PROSITE" id="PS50893"/>
    </source>
</evidence>
<evidence type="ECO:0000313" key="11">
    <source>
        <dbReference type="Proteomes" id="UP000321196"/>
    </source>
</evidence>
<organism evidence="10 11">
    <name type="scientific">Microbacterium mitrae</name>
    <dbReference type="NCBI Taxonomy" id="664640"/>
    <lineage>
        <taxon>Bacteria</taxon>
        <taxon>Bacillati</taxon>
        <taxon>Actinomycetota</taxon>
        <taxon>Actinomycetes</taxon>
        <taxon>Micrococcales</taxon>
        <taxon>Microbacteriaceae</taxon>
        <taxon>Microbacterium</taxon>
    </lineage>
</organism>
<dbReference type="GO" id="GO:0016887">
    <property type="term" value="F:ATP hydrolysis activity"/>
    <property type="evidence" value="ECO:0007669"/>
    <property type="project" value="InterPro"/>
</dbReference>
<name>A0A5C8HT51_9MICO</name>
<dbReference type="Proteomes" id="UP000321196">
    <property type="component" value="Unassembled WGS sequence"/>
</dbReference>
<feature type="region of interest" description="Disordered" evidence="8">
    <location>
        <begin position="268"/>
        <end position="298"/>
    </location>
</feature>
<dbReference type="EMBL" id="VRSW01000001">
    <property type="protein sequence ID" value="TXK06452.1"/>
    <property type="molecule type" value="Genomic_DNA"/>
</dbReference>
<keyword evidence="3" id="KW-0813">Transport</keyword>
<dbReference type="InterPro" id="IPR027417">
    <property type="entry name" value="P-loop_NTPase"/>
</dbReference>
<dbReference type="PROSITE" id="PS50893">
    <property type="entry name" value="ABC_TRANSPORTER_2"/>
    <property type="match status" value="1"/>
</dbReference>